<dbReference type="SUPFAM" id="SSF58104">
    <property type="entry name" value="Methyl-accepting chemotaxis protein (MCP) signaling domain"/>
    <property type="match status" value="1"/>
</dbReference>
<dbReference type="AlphaFoldDB" id="A0A238J8K6"/>
<dbReference type="InterPro" id="IPR051310">
    <property type="entry name" value="MCP_chemotaxis"/>
</dbReference>
<dbReference type="SMART" id="SM00283">
    <property type="entry name" value="MA"/>
    <property type="match status" value="1"/>
</dbReference>
<dbReference type="FunFam" id="1.10.287.950:FF:000001">
    <property type="entry name" value="Methyl-accepting chemotaxis sensory transducer"/>
    <property type="match status" value="1"/>
</dbReference>
<dbReference type="PANTHER" id="PTHR43531:SF11">
    <property type="entry name" value="METHYL-ACCEPTING CHEMOTAXIS PROTEIN 3"/>
    <property type="match status" value="1"/>
</dbReference>
<evidence type="ECO:0000313" key="9">
    <source>
        <dbReference type="EMBL" id="SMX26929.1"/>
    </source>
</evidence>
<keyword evidence="6" id="KW-1133">Transmembrane helix</keyword>
<organism evidence="9 10">
    <name type="scientific">Pelagimonas phthalicica</name>
    <dbReference type="NCBI Taxonomy" id="1037362"/>
    <lineage>
        <taxon>Bacteria</taxon>
        <taxon>Pseudomonadati</taxon>
        <taxon>Pseudomonadota</taxon>
        <taxon>Alphaproteobacteria</taxon>
        <taxon>Rhodobacterales</taxon>
        <taxon>Roseobacteraceae</taxon>
        <taxon>Pelagimonas</taxon>
    </lineage>
</organism>
<dbReference type="RefSeq" id="WP_166652672.1">
    <property type="nucleotide sequence ID" value="NZ_FXXP01000001.1"/>
</dbReference>
<keyword evidence="4" id="KW-0807">Transducer</keyword>
<dbReference type="PRINTS" id="PR00260">
    <property type="entry name" value="CHEMTRNSDUCR"/>
</dbReference>
<reference evidence="10" key="1">
    <citation type="submission" date="2017-05" db="EMBL/GenBank/DDBJ databases">
        <authorList>
            <person name="Rodrigo-Torres L."/>
            <person name="Arahal R. D."/>
            <person name="Lucena T."/>
        </authorList>
    </citation>
    <scope>NUCLEOTIDE SEQUENCE [LARGE SCALE GENOMIC DNA]</scope>
    <source>
        <strain evidence="10">CECT 8649</strain>
    </source>
</reference>
<sequence length="695" mass="74364">MSRFSIRAQIFALAGAFLVLMLGGALFALINNTRVATLVKETSHAAEVDFQVSEALSAAEGALLSVLMIDRAEPGAYETFSATLSASVSSLDKALAGLPEVDFSSDVQEQVTQDLTISRSELDSLFKEIPAFQAEQGFKRSRDFRNRVIPLLQGKVALLGENHRVLRQNSEAKTTVMLSVVSATTTAVIAGIVVSTILGIALALVFGKMLATPIRRVTHSVGLIAEKDYAEEIPDTNRRDEIGEIMRQLDVLRTKLSKGEKAAAKVKTEHERRAELFVELGHAMSKLKAGDLSDRIECDDWQDLGESYVDLCQDFNDLANTLAELVKSLRDSARTVEGNSCELSNMSNEMSRRAEVQAATLEESAAALDELSESVQGAATRAQEADEQVVEGRRRAEEGGQVMHQALEAMSSIAKSSDQITQIIGVIDDIAFQTNLLALNAGVEAARAGESGKGFAVVASEVRGLAQRAAESASEIKDLVLNSTAQVEDGEKLVQQTSETLGLIVESVTNVSEMVSGIAISAREQASAVKEINVGVAELDKVTQQNAAMVGDATTSSQELSGEASRLTELLERFAGASEPMEVHEPVELDLDHESLVNFGGEAAAQSNSEPHHVSSAGPLGKGLAQAGSTSGVDLDLTQDLDGDNMDSNWENQPTHSAPVDADVETWSADLPEPEPVPMEPHQPVAANADQWKEF</sequence>
<evidence type="ECO:0000259" key="8">
    <source>
        <dbReference type="PROSITE" id="PS50885"/>
    </source>
</evidence>
<evidence type="ECO:0000313" key="10">
    <source>
        <dbReference type="Proteomes" id="UP000225972"/>
    </source>
</evidence>
<dbReference type="PROSITE" id="PS50885">
    <property type="entry name" value="HAMP"/>
    <property type="match status" value="1"/>
</dbReference>
<feature type="domain" description="Methyl-accepting transducer" evidence="7">
    <location>
        <begin position="332"/>
        <end position="561"/>
    </location>
</feature>
<feature type="transmembrane region" description="Helical" evidence="6">
    <location>
        <begin position="176"/>
        <end position="206"/>
    </location>
</feature>
<comment type="subcellular location">
    <subcellularLocation>
        <location evidence="1">Membrane</location>
    </subcellularLocation>
</comment>
<keyword evidence="10" id="KW-1185">Reference proteome</keyword>
<feature type="domain" description="HAMP" evidence="8">
    <location>
        <begin position="208"/>
        <end position="261"/>
    </location>
</feature>
<dbReference type="SMART" id="SM00304">
    <property type="entry name" value="HAMP"/>
    <property type="match status" value="2"/>
</dbReference>
<dbReference type="CDD" id="cd06225">
    <property type="entry name" value="HAMP"/>
    <property type="match status" value="1"/>
</dbReference>
<evidence type="ECO:0000256" key="5">
    <source>
        <dbReference type="SAM" id="MobiDB-lite"/>
    </source>
</evidence>
<dbReference type="EMBL" id="FXXP01000001">
    <property type="protein sequence ID" value="SMX26929.1"/>
    <property type="molecule type" value="Genomic_DNA"/>
</dbReference>
<gene>
    <name evidence="9" type="primary">tsr_1</name>
    <name evidence="9" type="ORF">TRP8649_01027</name>
</gene>
<dbReference type="SUPFAM" id="SSF158472">
    <property type="entry name" value="HAMP domain-like"/>
    <property type="match status" value="1"/>
</dbReference>
<dbReference type="InterPro" id="IPR004089">
    <property type="entry name" value="MCPsignal_dom"/>
</dbReference>
<name>A0A238J8K6_9RHOB</name>
<dbReference type="PROSITE" id="PS50111">
    <property type="entry name" value="CHEMOTAXIS_TRANSDUC_2"/>
    <property type="match status" value="1"/>
</dbReference>
<dbReference type="Proteomes" id="UP000225972">
    <property type="component" value="Unassembled WGS sequence"/>
</dbReference>
<dbReference type="Pfam" id="PF00015">
    <property type="entry name" value="MCPsignal"/>
    <property type="match status" value="1"/>
</dbReference>
<evidence type="ECO:0000256" key="1">
    <source>
        <dbReference type="ARBA" id="ARBA00004370"/>
    </source>
</evidence>
<evidence type="ECO:0000259" key="7">
    <source>
        <dbReference type="PROSITE" id="PS50111"/>
    </source>
</evidence>
<proteinExistence type="inferred from homology"/>
<accession>A0A238J8K6</accession>
<feature type="region of interest" description="Disordered" evidence="5">
    <location>
        <begin position="603"/>
        <end position="695"/>
    </location>
</feature>
<dbReference type="GO" id="GO:0004888">
    <property type="term" value="F:transmembrane signaling receptor activity"/>
    <property type="evidence" value="ECO:0007669"/>
    <property type="project" value="InterPro"/>
</dbReference>
<evidence type="ECO:0000256" key="4">
    <source>
        <dbReference type="PROSITE-ProRule" id="PRU00284"/>
    </source>
</evidence>
<keyword evidence="6" id="KW-0472">Membrane</keyword>
<dbReference type="InterPro" id="IPR004090">
    <property type="entry name" value="Chemotax_Me-accpt_rcpt"/>
</dbReference>
<dbReference type="InterPro" id="IPR003660">
    <property type="entry name" value="HAMP_dom"/>
</dbReference>
<dbReference type="GO" id="GO:0006935">
    <property type="term" value="P:chemotaxis"/>
    <property type="evidence" value="ECO:0007669"/>
    <property type="project" value="UniProtKB-KW"/>
</dbReference>
<dbReference type="PANTHER" id="PTHR43531">
    <property type="entry name" value="PROTEIN ICFG"/>
    <property type="match status" value="1"/>
</dbReference>
<dbReference type="Pfam" id="PF00672">
    <property type="entry name" value="HAMP"/>
    <property type="match status" value="1"/>
</dbReference>
<keyword evidence="6" id="KW-0812">Transmembrane</keyword>
<keyword evidence="2" id="KW-0145">Chemotaxis</keyword>
<dbReference type="GO" id="GO:0016020">
    <property type="term" value="C:membrane"/>
    <property type="evidence" value="ECO:0007669"/>
    <property type="project" value="UniProtKB-SubCell"/>
</dbReference>
<dbReference type="Gene3D" id="6.10.340.10">
    <property type="match status" value="1"/>
</dbReference>
<comment type="similarity">
    <text evidence="3">Belongs to the methyl-accepting chemotaxis (MCP) protein family.</text>
</comment>
<dbReference type="GO" id="GO:0007165">
    <property type="term" value="P:signal transduction"/>
    <property type="evidence" value="ECO:0007669"/>
    <property type="project" value="UniProtKB-KW"/>
</dbReference>
<feature type="compositionally biased region" description="Polar residues" evidence="5">
    <location>
        <begin position="646"/>
        <end position="656"/>
    </location>
</feature>
<dbReference type="CDD" id="cd11386">
    <property type="entry name" value="MCP_signal"/>
    <property type="match status" value="1"/>
</dbReference>
<dbReference type="Gene3D" id="1.10.287.950">
    <property type="entry name" value="Methyl-accepting chemotaxis protein"/>
    <property type="match status" value="1"/>
</dbReference>
<protein>
    <submittedName>
        <fullName evidence="9">Methyl-accepting chemotaxis protein I</fullName>
    </submittedName>
</protein>
<evidence type="ECO:0000256" key="6">
    <source>
        <dbReference type="SAM" id="Phobius"/>
    </source>
</evidence>
<evidence type="ECO:0000256" key="2">
    <source>
        <dbReference type="ARBA" id="ARBA00022500"/>
    </source>
</evidence>
<evidence type="ECO:0000256" key="3">
    <source>
        <dbReference type="ARBA" id="ARBA00029447"/>
    </source>
</evidence>